<gene>
    <name evidence="1" type="ORF">F442_18531</name>
</gene>
<dbReference type="AlphaFoldDB" id="W2YCT0"/>
<proteinExistence type="predicted"/>
<sequence>RQAYITDLAGLDPVVASIERHAMIYNESWSVCPSSWTYLKSYPGEVRQQVRRDFLDSETANADDEEMSAFVLLALQDETSLATYGWNNRHPRKEDKKTDSER</sequence>
<feature type="non-terminal residue" evidence="1">
    <location>
        <position position="102"/>
    </location>
</feature>
<dbReference type="Proteomes" id="UP000018948">
    <property type="component" value="Unassembled WGS sequence"/>
</dbReference>
<protein>
    <submittedName>
        <fullName evidence="1">Uncharacterized protein</fullName>
    </submittedName>
</protein>
<name>W2YCT0_PHYNI</name>
<evidence type="ECO:0000313" key="1">
    <source>
        <dbReference type="EMBL" id="ETP32855.1"/>
    </source>
</evidence>
<organism evidence="1 2">
    <name type="scientific">Phytophthora nicotianae P10297</name>
    <dbReference type="NCBI Taxonomy" id="1317064"/>
    <lineage>
        <taxon>Eukaryota</taxon>
        <taxon>Sar</taxon>
        <taxon>Stramenopiles</taxon>
        <taxon>Oomycota</taxon>
        <taxon>Peronosporomycetes</taxon>
        <taxon>Peronosporales</taxon>
        <taxon>Peronosporaceae</taxon>
        <taxon>Phytophthora</taxon>
    </lineage>
</organism>
<evidence type="ECO:0000313" key="2">
    <source>
        <dbReference type="Proteomes" id="UP000018948"/>
    </source>
</evidence>
<comment type="caution">
    <text evidence="1">The sequence shown here is derived from an EMBL/GenBank/DDBJ whole genome shotgun (WGS) entry which is preliminary data.</text>
</comment>
<reference evidence="1 2" key="1">
    <citation type="submission" date="2013-11" db="EMBL/GenBank/DDBJ databases">
        <title>The Genome Sequence of Phytophthora parasitica P10297.</title>
        <authorList>
            <consortium name="The Broad Institute Genomics Platform"/>
            <person name="Russ C."/>
            <person name="Tyler B."/>
            <person name="Panabieres F."/>
            <person name="Shan W."/>
            <person name="Tripathy S."/>
            <person name="Grunwald N."/>
            <person name="Machado M."/>
            <person name="Johnson C.S."/>
            <person name="Walker B."/>
            <person name="Young S.K."/>
            <person name="Zeng Q."/>
            <person name="Gargeya S."/>
            <person name="Fitzgerald M."/>
            <person name="Haas B."/>
            <person name="Abouelleil A."/>
            <person name="Allen A.W."/>
            <person name="Alvarado L."/>
            <person name="Arachchi H.M."/>
            <person name="Berlin A.M."/>
            <person name="Chapman S.B."/>
            <person name="Gainer-Dewar J."/>
            <person name="Goldberg J."/>
            <person name="Griggs A."/>
            <person name="Gujja S."/>
            <person name="Hansen M."/>
            <person name="Howarth C."/>
            <person name="Imamovic A."/>
            <person name="Ireland A."/>
            <person name="Larimer J."/>
            <person name="McCowan C."/>
            <person name="Murphy C."/>
            <person name="Pearson M."/>
            <person name="Poon T.W."/>
            <person name="Priest M."/>
            <person name="Roberts A."/>
            <person name="Saif S."/>
            <person name="Shea T."/>
            <person name="Sisk P."/>
            <person name="Sykes S."/>
            <person name="Wortman J."/>
            <person name="Nusbaum C."/>
            <person name="Birren B."/>
        </authorList>
    </citation>
    <scope>NUCLEOTIDE SEQUENCE [LARGE SCALE GENOMIC DNA]</scope>
    <source>
        <strain evidence="1 2">P10297</strain>
    </source>
</reference>
<accession>W2YCT0</accession>
<dbReference type="EMBL" id="ANIY01003922">
    <property type="protein sequence ID" value="ETP32855.1"/>
    <property type="molecule type" value="Genomic_DNA"/>
</dbReference>
<feature type="non-terminal residue" evidence="1">
    <location>
        <position position="1"/>
    </location>
</feature>
<dbReference type="OrthoDB" id="95049at2759"/>